<dbReference type="Gene3D" id="2.60.40.10">
    <property type="entry name" value="Immunoglobulins"/>
    <property type="match status" value="1"/>
</dbReference>
<evidence type="ECO:0008006" key="3">
    <source>
        <dbReference type="Google" id="ProtNLM"/>
    </source>
</evidence>
<accession>A0A2A4FZN0</accession>
<reference evidence="1 2" key="1">
    <citation type="submission" date="2017-09" db="EMBL/GenBank/DDBJ databases">
        <title>The Catabolism of 3,6-Dichlorosalicylic acid is Initiated by the Cytochrome P450 Monooxygenase DsmABC in Rhizorhabdus dicambivorans Ndbn-20.</title>
        <authorList>
            <person name="Na L."/>
        </authorList>
    </citation>
    <scope>NUCLEOTIDE SEQUENCE [LARGE SCALE GENOMIC DNA]</scope>
    <source>
        <strain evidence="1 2">Ndbn-20m</strain>
    </source>
</reference>
<protein>
    <recommendedName>
        <fullName evidence="3">Fimbrial biogenesis outer membrane usher protein</fullName>
    </recommendedName>
</protein>
<dbReference type="SUPFAM" id="SSF117074">
    <property type="entry name" value="Hypothetical protein PA1324"/>
    <property type="match status" value="1"/>
</dbReference>
<name>A0A2A4FZN0_9SPHN</name>
<comment type="caution">
    <text evidence="1">The sequence shown here is derived from an EMBL/GenBank/DDBJ whole genome shotgun (WGS) entry which is preliminary data.</text>
</comment>
<sequence>MFAFASSSTRGQAAGLSVEPSSELFEATDDPINDNDLLLVEVILDRLSITDSLGVYASGQGLYIPVGELSRLLDADLNPQLGERRIIGTIGEARRSILADMAHGIVRVDGTTLLLLPGDMVIGANDIYVRPALLEKLLPVRLRFDEQSLRMELTALEPLPIQSRLDRLKRLRGLQSDGSASREDVYKVRSPPALLSLPSFDVSLEAGAQERTPRYPYRYDVRAGGDLLFSNFQGYVGSDNKGKPATARVLLERRDANGKALGPLGLTRFSAGDIFTPPLALGARSLAGRGVAFSTAPLTQTTSFGRIDLRGELPLGYDVELYVNDVLRSGQSTPVQGRYEFRDVPLTRGINIIRIIAYGPRGERTEDVRVVNVGGGQLEKGQFVVDFGAAQQEKTVIDLSAKESGMITSPGVGDLRVAANIAYGLSEGVTLSGGIATYSPTGLDKRIVATTGVRTSIRGMATQVDVAHDDQGGTAAAVALAGQLGGFSTVVRHSEYRKAFVDETVPRGGDGRALTRSSEIDLDWALRPTERISIPMSMRVSRDQYASGDVSLNGLFRASSALGGVYVSAGFDFERFDPATGGPRNRIAGVFSASSFAAFQWQLRASLDYGLVPKAELRSFALTADRDLSETTALRVGLGQSFQDEKDTTLQLSAIKRLPFADLSLDGQYSRPNHDWRIGIQLAFSLVNNPLGGGYSARRPGAASGGNAAIRAWLDDNGNGRFDTGEEPVAGVVAKGPQGEEIVTDAKGRALVTGLGYNTVAQVQTNLDNVQLDNVAGPPSIVEFNPRAGSVAVINYPIQAKGEVMVTISIRRGERKTGLSAVMLRAVGDNGETHDGLTEYDGSFLFDALRPGRYRLELDQSQAKRLNMRFEAPAEFIIPAQGGPAPDVQAMVRFD</sequence>
<gene>
    <name evidence="1" type="ORF">COO09_01140</name>
</gene>
<organism evidence="1 2">
    <name type="scientific">Rhizorhabdus dicambivorans</name>
    <dbReference type="NCBI Taxonomy" id="1850238"/>
    <lineage>
        <taxon>Bacteria</taxon>
        <taxon>Pseudomonadati</taxon>
        <taxon>Pseudomonadota</taxon>
        <taxon>Alphaproteobacteria</taxon>
        <taxon>Sphingomonadales</taxon>
        <taxon>Sphingomonadaceae</taxon>
        <taxon>Rhizorhabdus</taxon>
    </lineage>
</organism>
<dbReference type="AlphaFoldDB" id="A0A2A4FZN0"/>
<evidence type="ECO:0000313" key="1">
    <source>
        <dbReference type="EMBL" id="PCE44267.1"/>
    </source>
</evidence>
<dbReference type="EMBL" id="NWUF01000001">
    <property type="protein sequence ID" value="PCE44267.1"/>
    <property type="molecule type" value="Genomic_DNA"/>
</dbReference>
<evidence type="ECO:0000313" key="2">
    <source>
        <dbReference type="Proteomes" id="UP000218934"/>
    </source>
</evidence>
<proteinExistence type="predicted"/>
<dbReference type="Proteomes" id="UP000218934">
    <property type="component" value="Unassembled WGS sequence"/>
</dbReference>
<dbReference type="InterPro" id="IPR013783">
    <property type="entry name" value="Ig-like_fold"/>
</dbReference>
<keyword evidence="2" id="KW-1185">Reference proteome</keyword>